<keyword evidence="3" id="KW-1185">Reference proteome</keyword>
<evidence type="ECO:0000313" key="3">
    <source>
        <dbReference type="Proteomes" id="UP000222036"/>
    </source>
</evidence>
<evidence type="ECO:0000313" key="2">
    <source>
        <dbReference type="EMBL" id="ALM64181.1"/>
    </source>
</evidence>
<keyword evidence="1" id="KW-0175">Coiled coil</keyword>
<sequence>MRILKRNMNKPDLIEKQNRLAELKENNVSLKSQISGFEVKNAIEDLPKVQELEKTLSENSIEIIKIENELNAQEEKTKGNAKMTNFIESQNAVTEFFDVLKKNSGKSEIKNAWNAKLAENGVTITDKTFELPRKLVDSINTTLLNTNPVFKVFHVTNVGALLVSRSFDSADEAQVHKDGQQKTEQAATLTIDTLEPVMVYKLQSLAERVKRLQMSYSELYNLIVAELTQAIVNKIVDLALVEGDGTNGFKSIDKEADAKKIKKITTKAKSAGKTPFADAIEEAVDFVRPTAGRRYLIVKAEDRKALLDELRQATANANVRIKNDDIEIASEVGVDEIIVYTGSKALKPTVLVDQKYHIDMQDLTKVDAFEWKTNSNMILVETLTSGHVETYNAGAVITVA</sequence>
<dbReference type="Proteomes" id="UP000222036">
    <property type="component" value="Segment"/>
</dbReference>
<protein>
    <submittedName>
        <fullName evidence="2">Major capsid protein</fullName>
    </submittedName>
</protein>
<evidence type="ECO:0000256" key="1">
    <source>
        <dbReference type="SAM" id="Coils"/>
    </source>
</evidence>
<dbReference type="SUPFAM" id="SSF56563">
    <property type="entry name" value="Major capsid protein gp5"/>
    <property type="match status" value="1"/>
</dbReference>
<feature type="coiled-coil region" evidence="1">
    <location>
        <begin position="13"/>
        <end position="76"/>
    </location>
</feature>
<organism evidence="2 3">
    <name type="scientific">Lactococcus phage 936 group phage Phi44</name>
    <dbReference type="NCBI Taxonomy" id="1636569"/>
    <lineage>
        <taxon>Viruses</taxon>
        <taxon>Duplodnaviria</taxon>
        <taxon>Heunggongvirae</taxon>
        <taxon>Uroviricota</taxon>
        <taxon>Caudoviricetes</taxon>
        <taxon>Skunavirus</taxon>
        <taxon>Skunavirus sv44</taxon>
    </lineage>
</organism>
<gene>
    <name evidence="2" type="ORF">Phi44_07</name>
</gene>
<reference evidence="2 3" key="1">
    <citation type="journal article" date="2016" name="Sci. Rep.">
        <title>Comparative genomics and functional analysis of the 936 group of lactococcal Siphoviridae phages.</title>
        <authorList>
            <person name="Murphy J."/>
            <person name="Bottacini F."/>
            <person name="Mahony J."/>
            <person name="Kelleher P."/>
            <person name="Neve H."/>
            <person name="Zomer A."/>
            <person name="Nauta A."/>
            <person name="van Sinderen D."/>
        </authorList>
    </citation>
    <scope>NUCLEOTIDE SEQUENCE [LARGE SCALE GENOMIC DNA]</scope>
</reference>
<accession>A0A126HC68</accession>
<name>A0A126HC68_9CAUD</name>
<dbReference type="EMBL" id="KP793124">
    <property type="protein sequence ID" value="ALM64181.1"/>
    <property type="molecule type" value="Genomic_DNA"/>
</dbReference>
<proteinExistence type="predicted"/>